<reference evidence="3" key="2">
    <citation type="submission" date="2015-02" db="UniProtKB">
        <authorList>
            <consortium name="EnsemblMetazoa"/>
        </authorList>
    </citation>
    <scope>IDENTIFICATION</scope>
</reference>
<dbReference type="InterPro" id="IPR029048">
    <property type="entry name" value="HSP70_C_sf"/>
</dbReference>
<dbReference type="InterPro" id="IPR036020">
    <property type="entry name" value="WW_dom_sf"/>
</dbReference>
<dbReference type="SMART" id="SM00456">
    <property type="entry name" value="WW"/>
    <property type="match status" value="1"/>
</dbReference>
<dbReference type="PROSITE" id="PS50020">
    <property type="entry name" value="WW_DOMAIN_2"/>
    <property type="match status" value="1"/>
</dbReference>
<evidence type="ECO:0000313" key="4">
    <source>
        <dbReference type="Proteomes" id="UP000014500"/>
    </source>
</evidence>
<dbReference type="FunFam" id="2.20.70.10:FF:000082">
    <property type="entry name" value="Phosphorylated CTD-interacting factor"/>
    <property type="match status" value="1"/>
</dbReference>
<evidence type="ECO:0000313" key="3">
    <source>
        <dbReference type="EnsemblMetazoa" id="SMAR008745-PA"/>
    </source>
</evidence>
<feature type="compositionally biased region" description="Polar residues" evidence="1">
    <location>
        <begin position="1"/>
        <end position="12"/>
    </location>
</feature>
<dbReference type="EMBL" id="JH431850">
    <property type="status" value="NOT_ANNOTATED_CDS"/>
    <property type="molecule type" value="Genomic_DNA"/>
</dbReference>
<accession>T1J547</accession>
<feature type="compositionally biased region" description="Low complexity" evidence="1">
    <location>
        <begin position="13"/>
        <end position="24"/>
    </location>
</feature>
<dbReference type="GO" id="GO:0005634">
    <property type="term" value="C:nucleus"/>
    <property type="evidence" value="ECO:0007669"/>
    <property type="project" value="TreeGrafter"/>
</dbReference>
<dbReference type="Pfam" id="PF00397">
    <property type="entry name" value="WW"/>
    <property type="match status" value="1"/>
</dbReference>
<dbReference type="SUPFAM" id="SSF100934">
    <property type="entry name" value="Heat shock protein 70kD (HSP70), C-terminal subdomain"/>
    <property type="match status" value="1"/>
</dbReference>
<feature type="region of interest" description="Disordered" evidence="1">
    <location>
        <begin position="1"/>
        <end position="59"/>
    </location>
</feature>
<sequence length="714" mass="80979">MASTAVQSQTIPQESSSSQWEETSPATTLESNDGSRDSSPAAATPTGDFASPQHPLSLDPAHELPQELINQGWKKFWSKRENRPYFWNKMTNESLWEMPRMANSSQYDPMTDPLGIQCSPMPSESPATPVIAAKRRASDTDGSSSPSAKRFVLGGPWDLEVQTIAVMWERTPSLLPPPHPQIELLRANYVGRLRQHYQEMCHSREGIDAPKESFNRWLLERKVADTGSDPVLPSACFREISMSMYREIMNDIPIKLVRPKYSGDARKQLSKYAEAAKKMIESRNVSPRSRKIVKWNVEDAFQWLRKTQNATYDDYLERLAHLKHQCQPHLTEAAKSSVEGICLKIYHLSIDYAKKIHDKHWALLNEHGIAEIRSSLQVTNPKKVLCYPVQLALSSPRLPTVEFVQDKDMTILTFNGDSVRINSLYFQKLEQLYRWNCSDDRKFENFLSRVWCLLKRYQTYFGVSNNEGHCTQGALPVSVFQALQRNFDVSFECFASPLNCYFRQFCSAFPDTDGFFGSRGPILDFRPVSGSFEANPPFCEELMETVVEHFEKLLSHSNEPLSFIVFMAEWRDPTPVALAKLEASSFRRHHVVVSAMEHEYRHGFQHVCNRTEVNIKSAHGTVAVWLQNEAGYSRWGPTKERIEAFLDSYKLNRDREHQEIIAEVPVTDIAITTATAAITTTATVAITTTTTTTTATLAANVITTATTPCKSVTK</sequence>
<dbReference type="InterPro" id="IPR022035">
    <property type="entry name" value="PCIF1_WW"/>
</dbReference>
<dbReference type="HOGENOM" id="CLU_014369_0_0_1"/>
<protein>
    <recommendedName>
        <fullName evidence="2">WW domain-containing protein</fullName>
    </recommendedName>
</protein>
<dbReference type="PANTHER" id="PTHR21727">
    <property type="entry name" value="PHOSPHORYLATED CTD INTERACTING FACTOR 1"/>
    <property type="match status" value="1"/>
</dbReference>
<dbReference type="STRING" id="126957.T1J547"/>
<keyword evidence="4" id="KW-1185">Reference proteome</keyword>
<dbReference type="Proteomes" id="UP000014500">
    <property type="component" value="Unassembled WGS sequence"/>
</dbReference>
<feature type="domain" description="WW" evidence="2">
    <location>
        <begin position="67"/>
        <end position="101"/>
    </location>
</feature>
<dbReference type="GO" id="GO:0016422">
    <property type="term" value="F:mRNA (2'-O-methyladenosine-N6-)-methyltransferase activity"/>
    <property type="evidence" value="ECO:0007669"/>
    <property type="project" value="InterPro"/>
</dbReference>
<dbReference type="Gene3D" id="1.20.1270.10">
    <property type="match status" value="1"/>
</dbReference>
<dbReference type="eggNOG" id="ENOG502QVT7">
    <property type="taxonomic scope" value="Eukaryota"/>
</dbReference>
<dbReference type="OMA" id="ANENHRS"/>
<dbReference type="InterPro" id="IPR039881">
    <property type="entry name" value="PCIF1-like"/>
</dbReference>
<dbReference type="SUPFAM" id="SSF51045">
    <property type="entry name" value="WW domain"/>
    <property type="match status" value="1"/>
</dbReference>
<dbReference type="PANTHER" id="PTHR21727:SF0">
    <property type="entry name" value="MRNA (2'-O-METHYLADENOSINE-N(6)-)-METHYLTRANSFERASE"/>
    <property type="match status" value="1"/>
</dbReference>
<evidence type="ECO:0000259" key="2">
    <source>
        <dbReference type="PROSITE" id="PS50020"/>
    </source>
</evidence>
<name>T1J547_STRMM</name>
<evidence type="ECO:0000256" key="1">
    <source>
        <dbReference type="SAM" id="MobiDB-lite"/>
    </source>
</evidence>
<dbReference type="Gene3D" id="2.20.70.10">
    <property type="match status" value="1"/>
</dbReference>
<dbReference type="EnsemblMetazoa" id="SMAR008745-RA">
    <property type="protein sequence ID" value="SMAR008745-PA"/>
    <property type="gene ID" value="SMAR008745"/>
</dbReference>
<dbReference type="Pfam" id="PF12237">
    <property type="entry name" value="PCIF1_WW"/>
    <property type="match status" value="1"/>
</dbReference>
<dbReference type="InterPro" id="IPR001202">
    <property type="entry name" value="WW_dom"/>
</dbReference>
<dbReference type="PhylomeDB" id="T1J547"/>
<organism evidence="3 4">
    <name type="scientific">Strigamia maritima</name>
    <name type="common">European centipede</name>
    <name type="synonym">Geophilus maritimus</name>
    <dbReference type="NCBI Taxonomy" id="126957"/>
    <lineage>
        <taxon>Eukaryota</taxon>
        <taxon>Metazoa</taxon>
        <taxon>Ecdysozoa</taxon>
        <taxon>Arthropoda</taxon>
        <taxon>Myriapoda</taxon>
        <taxon>Chilopoda</taxon>
        <taxon>Pleurostigmophora</taxon>
        <taxon>Geophilomorpha</taxon>
        <taxon>Linotaeniidae</taxon>
        <taxon>Strigamia</taxon>
    </lineage>
</organism>
<proteinExistence type="predicted"/>
<dbReference type="AlphaFoldDB" id="T1J547"/>
<dbReference type="CDD" id="cd00201">
    <property type="entry name" value="WW"/>
    <property type="match status" value="1"/>
</dbReference>
<dbReference type="GO" id="GO:0099122">
    <property type="term" value="F:RNA polymerase II C-terminal domain binding"/>
    <property type="evidence" value="ECO:0007669"/>
    <property type="project" value="InterPro"/>
</dbReference>
<reference evidence="4" key="1">
    <citation type="submission" date="2011-05" db="EMBL/GenBank/DDBJ databases">
        <authorList>
            <person name="Richards S.R."/>
            <person name="Qu J."/>
            <person name="Jiang H."/>
            <person name="Jhangiani S.N."/>
            <person name="Agravi P."/>
            <person name="Goodspeed R."/>
            <person name="Gross S."/>
            <person name="Mandapat C."/>
            <person name="Jackson L."/>
            <person name="Mathew T."/>
            <person name="Pu L."/>
            <person name="Thornton R."/>
            <person name="Saada N."/>
            <person name="Wilczek-Boney K.B."/>
            <person name="Lee S."/>
            <person name="Kovar C."/>
            <person name="Wu Y."/>
            <person name="Scherer S.E."/>
            <person name="Worley K.C."/>
            <person name="Muzny D.M."/>
            <person name="Gibbs R."/>
        </authorList>
    </citation>
    <scope>NUCLEOTIDE SEQUENCE</scope>
    <source>
        <strain evidence="4">Brora</strain>
    </source>
</reference>